<proteinExistence type="predicted"/>
<evidence type="ECO:0000259" key="1">
    <source>
        <dbReference type="PROSITE" id="PS50878"/>
    </source>
</evidence>
<dbReference type="SUPFAM" id="SSF56219">
    <property type="entry name" value="DNase I-like"/>
    <property type="match status" value="1"/>
</dbReference>
<dbReference type="PANTHER" id="PTHR19446">
    <property type="entry name" value="REVERSE TRANSCRIPTASES"/>
    <property type="match status" value="1"/>
</dbReference>
<protein>
    <recommendedName>
        <fullName evidence="1">Reverse transcriptase domain-containing protein</fullName>
    </recommendedName>
</protein>
<dbReference type="CDD" id="cd01650">
    <property type="entry name" value="RT_nLTR_like"/>
    <property type="match status" value="1"/>
</dbReference>
<dbReference type="Proteomes" id="UP000694700">
    <property type="component" value="Unplaced"/>
</dbReference>
<dbReference type="InterPro" id="IPR005135">
    <property type="entry name" value="Endo/exonuclease/phosphatase"/>
</dbReference>
<accession>A0A8C1ZSU8</accession>
<feature type="domain" description="Reverse transcriptase" evidence="1">
    <location>
        <begin position="523"/>
        <end position="793"/>
    </location>
</feature>
<dbReference type="PROSITE" id="PS50878">
    <property type="entry name" value="RT_POL"/>
    <property type="match status" value="1"/>
</dbReference>
<dbReference type="AlphaFoldDB" id="A0A8C1ZSU8"/>
<dbReference type="GO" id="GO:0003824">
    <property type="term" value="F:catalytic activity"/>
    <property type="evidence" value="ECO:0007669"/>
    <property type="project" value="InterPro"/>
</dbReference>
<name>A0A8C1ZSU8_CYPCA</name>
<dbReference type="InterPro" id="IPR036691">
    <property type="entry name" value="Endo/exonu/phosph_ase_sf"/>
</dbReference>
<dbReference type="Gene3D" id="3.60.10.10">
    <property type="entry name" value="Endonuclease/exonuclease/phosphatase"/>
    <property type="match status" value="1"/>
</dbReference>
<dbReference type="InterPro" id="IPR043502">
    <property type="entry name" value="DNA/RNA_pol_sf"/>
</dbReference>
<dbReference type="Ensembl" id="ENSCCRT00015097970.1">
    <property type="protein sequence ID" value="ENSCCRP00015094896.1"/>
    <property type="gene ID" value="ENSCCRG00015038275.1"/>
</dbReference>
<dbReference type="Pfam" id="PF03372">
    <property type="entry name" value="Exo_endo_phos"/>
    <property type="match status" value="1"/>
</dbReference>
<reference evidence="2" key="1">
    <citation type="submission" date="2025-08" db="UniProtKB">
        <authorList>
            <consortium name="Ensembl"/>
        </authorList>
    </citation>
    <scope>IDENTIFICATION</scope>
</reference>
<organism evidence="2 3">
    <name type="scientific">Cyprinus carpio</name>
    <name type="common">Common carp</name>
    <dbReference type="NCBI Taxonomy" id="7962"/>
    <lineage>
        <taxon>Eukaryota</taxon>
        <taxon>Metazoa</taxon>
        <taxon>Chordata</taxon>
        <taxon>Craniata</taxon>
        <taxon>Vertebrata</taxon>
        <taxon>Euteleostomi</taxon>
        <taxon>Actinopterygii</taxon>
        <taxon>Neopterygii</taxon>
        <taxon>Teleostei</taxon>
        <taxon>Ostariophysi</taxon>
        <taxon>Cypriniformes</taxon>
        <taxon>Cyprinidae</taxon>
        <taxon>Cyprininae</taxon>
        <taxon>Cyprinus</taxon>
    </lineage>
</organism>
<dbReference type="Pfam" id="PF00078">
    <property type="entry name" value="RVT_1"/>
    <property type="match status" value="1"/>
</dbReference>
<dbReference type="CDD" id="cd09076">
    <property type="entry name" value="L1-EN"/>
    <property type="match status" value="1"/>
</dbReference>
<dbReference type="SUPFAM" id="SSF56672">
    <property type="entry name" value="DNA/RNA polymerases"/>
    <property type="match status" value="1"/>
</dbReference>
<evidence type="ECO:0000313" key="3">
    <source>
        <dbReference type="Proteomes" id="UP000694700"/>
    </source>
</evidence>
<sequence>MMSVNFKSRMADVFWLFGCFFFSFFFFMGEVHVATLNVNGARDSRKRATIYEVIKQKDIDVVLLQETHSDLKNAADWAREFDGIPVLSHNTSISGGVAILFTKNFSPISYDVDEIVKGRLLKVRAVVESYVFIFICIYVPTAPVERMVFLDILCSTLQNCCPEDFLFLGGDFNCTEHNLDRNHIEPHLASRKRFIHIIKKYDLCDVWRSLNDNVRQYTWVHTRDNVMSLARLDRFYRFNHHLSIFSKSYITPVSFTDHSMVHCKLILSSIKPKSAYWHFNTNLLNDNFFKESFKYFWETHRTKKSSFYSLQQWWDVGKVKIRQFTQQYTHNVTKELTRSLEFLEREIIEFQNLAQSTGEIHYLESCSKKKAQLADLLGHKVQGALVRSRFQSVDQMDAPSQYFFNLEKKNGQKRFIHGLRSEDGVLLVDPADIRGRAVQFYQNLYRSELKSECCVDNIFLDSLPKVSEEGNHDLEGVLTLEELYKALQSMESGRAPGVDGLPVDFYKAFWLELGVDLLEVLKDSLSKGGLPLSCRRAVITLLPKKGDLTDIKSWRPVSLLCSDYKILSKALGNRLAGVLGQVIHPDQTYCVPGRSIFDNISLIRDIFYVSKLLNLDCGLISLDQEKAFDRVEHSYLWNALTAFGFSKKFIDMVRVLYCDVESMLKINGGLCAPFQVLRGIRQGCSLSGMLYSLAIEPLLQQIRGQLSGLFLPVCNNKICLSAYADDIVVMINRQSDVQILLNLIEEFRLLSSAKVNWKKSDALLLGQWIDGKPCLPDGLCWGNGGIKYLGVYLGDDSVLQKNWEGLMEKVKGRLDKWKWLLPNMSYRGRTLIVNNLVASSLWHRLACVDPSPQFLAEVQAALVNFFWDKLHWVPQSVLYLPKDEGGHGLIHLQSRMHHFAHYWGFRTG</sequence>
<evidence type="ECO:0000313" key="2">
    <source>
        <dbReference type="Ensembl" id="ENSCCRP00015094896.1"/>
    </source>
</evidence>
<dbReference type="InterPro" id="IPR000477">
    <property type="entry name" value="RT_dom"/>
</dbReference>